<dbReference type="CDD" id="cd08236">
    <property type="entry name" value="sugar_DH"/>
    <property type="match status" value="1"/>
</dbReference>
<protein>
    <submittedName>
        <fullName evidence="5">Sorbitol dehydrogenase</fullName>
        <ecNumber evidence="5">1.1.1.14</ecNumber>
    </submittedName>
</protein>
<dbReference type="InterPro" id="IPR036291">
    <property type="entry name" value="NAD(P)-bd_dom_sf"/>
</dbReference>
<dbReference type="SMART" id="SM00829">
    <property type="entry name" value="PKS_ER"/>
    <property type="match status" value="1"/>
</dbReference>
<proteinExistence type="predicted"/>
<organism evidence="5 6">
    <name type="scientific">Leminorella richardii</name>
    <dbReference type="NCBI Taxonomy" id="158841"/>
    <lineage>
        <taxon>Bacteria</taxon>
        <taxon>Pseudomonadati</taxon>
        <taxon>Pseudomonadota</taxon>
        <taxon>Gammaproteobacteria</taxon>
        <taxon>Enterobacterales</taxon>
        <taxon>Budviciaceae</taxon>
        <taxon>Leminorella</taxon>
    </lineage>
</organism>
<keyword evidence="3 5" id="KW-0560">Oxidoreductase</keyword>
<dbReference type="KEGG" id="lri:NCTC12151_00902"/>
<dbReference type="Proteomes" id="UP000249005">
    <property type="component" value="Chromosome 1"/>
</dbReference>
<dbReference type="GO" id="GO:0046872">
    <property type="term" value="F:metal ion binding"/>
    <property type="evidence" value="ECO:0007669"/>
    <property type="project" value="UniProtKB-KW"/>
</dbReference>
<keyword evidence="6" id="KW-1185">Reference proteome</keyword>
<dbReference type="PANTHER" id="PTHR43401:SF2">
    <property type="entry name" value="L-THREONINE 3-DEHYDROGENASE"/>
    <property type="match status" value="1"/>
</dbReference>
<evidence type="ECO:0000259" key="4">
    <source>
        <dbReference type="SMART" id="SM00829"/>
    </source>
</evidence>
<dbReference type="InterPro" id="IPR013149">
    <property type="entry name" value="ADH-like_C"/>
</dbReference>
<evidence type="ECO:0000256" key="1">
    <source>
        <dbReference type="ARBA" id="ARBA00022723"/>
    </source>
</evidence>
<dbReference type="InterPro" id="IPR011032">
    <property type="entry name" value="GroES-like_sf"/>
</dbReference>
<dbReference type="Gene3D" id="3.40.50.720">
    <property type="entry name" value="NAD(P)-binding Rossmann-like Domain"/>
    <property type="match status" value="1"/>
</dbReference>
<name>A0A2X4UA95_9GAMM</name>
<dbReference type="SUPFAM" id="SSF51735">
    <property type="entry name" value="NAD(P)-binding Rossmann-fold domains"/>
    <property type="match status" value="1"/>
</dbReference>
<evidence type="ECO:0000313" key="6">
    <source>
        <dbReference type="Proteomes" id="UP000249005"/>
    </source>
</evidence>
<dbReference type="GO" id="GO:0003939">
    <property type="term" value="F:L-iditol 2-dehydrogenase (NAD+) activity"/>
    <property type="evidence" value="ECO:0007669"/>
    <property type="project" value="UniProtKB-EC"/>
</dbReference>
<dbReference type="Gene3D" id="3.90.180.10">
    <property type="entry name" value="Medium-chain alcohol dehydrogenases, catalytic domain"/>
    <property type="match status" value="1"/>
</dbReference>
<dbReference type="InterPro" id="IPR020843">
    <property type="entry name" value="ER"/>
</dbReference>
<feature type="domain" description="Enoyl reductase (ER)" evidence="4">
    <location>
        <begin position="12"/>
        <end position="350"/>
    </location>
</feature>
<evidence type="ECO:0000313" key="5">
    <source>
        <dbReference type="EMBL" id="SQI36696.1"/>
    </source>
</evidence>
<dbReference type="Pfam" id="PF08240">
    <property type="entry name" value="ADH_N"/>
    <property type="match status" value="1"/>
</dbReference>
<dbReference type="InterPro" id="IPR013154">
    <property type="entry name" value="ADH-like_N"/>
</dbReference>
<dbReference type="Pfam" id="PF00107">
    <property type="entry name" value="ADH_zinc_N"/>
    <property type="match status" value="1"/>
</dbReference>
<gene>
    <name evidence="5" type="primary">gutB_4</name>
    <name evidence="5" type="ORF">NCTC12151_00902</name>
</gene>
<accession>A0A2X4UA95</accession>
<dbReference type="EC" id="1.1.1.14" evidence="5"/>
<keyword evidence="2" id="KW-0862">Zinc</keyword>
<evidence type="ECO:0000256" key="3">
    <source>
        <dbReference type="ARBA" id="ARBA00023002"/>
    </source>
</evidence>
<sequence>MTQKQMSAAVLHAPGDLRYQSVAMPELTEQRNVLVKVRATGICGSDIGRVLNFGTYNFPTVPGHEFAGEITDLLPEVTQFKVGDRVAIAPLMPCHQCSSCQRGNYSLCDNYDFLGSRSDGGFAEYVSVPEQNLIRLPDNVTYAEAALIEPAAILLHGIHKINLSLGDKVAVIGCGALGYFAIQFARLSGAEVIAIDVAQDKLDLAKQAGADVCINAADVDAVKEVLALTAGQGVDRVFECAGNNISRQTGLSVLRKQGTMLIFGSAHSDVSFPAANFEKILRHELHIVGSWNSYSVPFPGREWFEIVNLLGKRQLQMLPFVSHRFSLAEAPAVFARFKEKTIGSYNKILFEMKE</sequence>
<dbReference type="InterPro" id="IPR050129">
    <property type="entry name" value="Zn_alcohol_dh"/>
</dbReference>
<dbReference type="AlphaFoldDB" id="A0A2X4UA95"/>
<dbReference type="EMBL" id="LS483470">
    <property type="protein sequence ID" value="SQI36696.1"/>
    <property type="molecule type" value="Genomic_DNA"/>
</dbReference>
<dbReference type="RefSeq" id="WP_197708846.1">
    <property type="nucleotide sequence ID" value="NZ_LR698987.1"/>
</dbReference>
<dbReference type="PANTHER" id="PTHR43401">
    <property type="entry name" value="L-THREONINE 3-DEHYDROGENASE"/>
    <property type="match status" value="1"/>
</dbReference>
<evidence type="ECO:0000256" key="2">
    <source>
        <dbReference type="ARBA" id="ARBA00022833"/>
    </source>
</evidence>
<reference evidence="5 6" key="1">
    <citation type="submission" date="2018-06" db="EMBL/GenBank/DDBJ databases">
        <authorList>
            <consortium name="Pathogen Informatics"/>
            <person name="Doyle S."/>
        </authorList>
    </citation>
    <scope>NUCLEOTIDE SEQUENCE [LARGE SCALE GENOMIC DNA]</scope>
    <source>
        <strain evidence="5 6">NCTC12151</strain>
    </source>
</reference>
<keyword evidence="1" id="KW-0479">Metal-binding</keyword>
<dbReference type="SUPFAM" id="SSF50129">
    <property type="entry name" value="GroES-like"/>
    <property type="match status" value="1"/>
</dbReference>